<protein>
    <submittedName>
        <fullName evidence="3">Cell wall hydrolase/autolysin</fullName>
    </submittedName>
</protein>
<evidence type="ECO:0000259" key="2">
    <source>
        <dbReference type="SMART" id="SM00646"/>
    </source>
</evidence>
<dbReference type="Pfam" id="PF01520">
    <property type="entry name" value="Amidase_3"/>
    <property type="match status" value="1"/>
</dbReference>
<dbReference type="GO" id="GO:0030288">
    <property type="term" value="C:outer membrane-bounded periplasmic space"/>
    <property type="evidence" value="ECO:0007669"/>
    <property type="project" value="TreeGrafter"/>
</dbReference>
<feature type="domain" description="MurNAc-LAA" evidence="2">
    <location>
        <begin position="68"/>
        <end position="181"/>
    </location>
</feature>
<dbReference type="Pfam" id="PF01832">
    <property type="entry name" value="Glucosaminidase"/>
    <property type="match status" value="1"/>
</dbReference>
<evidence type="ECO:0000313" key="3">
    <source>
        <dbReference type="EMBL" id="BAY85785.1"/>
    </source>
</evidence>
<gene>
    <name evidence="3" type="ORF">NIES267_52860</name>
</gene>
<dbReference type="SUPFAM" id="SSF53187">
    <property type="entry name" value="Zn-dependent exopeptidases"/>
    <property type="match status" value="1"/>
</dbReference>
<dbReference type="Proteomes" id="UP000218418">
    <property type="component" value="Chromosome"/>
</dbReference>
<organism evidence="3 4">
    <name type="scientific">Calothrix parasitica NIES-267</name>
    <dbReference type="NCBI Taxonomy" id="1973488"/>
    <lineage>
        <taxon>Bacteria</taxon>
        <taxon>Bacillati</taxon>
        <taxon>Cyanobacteriota</taxon>
        <taxon>Cyanophyceae</taxon>
        <taxon>Nostocales</taxon>
        <taxon>Calotrichaceae</taxon>
        <taxon>Calothrix</taxon>
    </lineage>
</organism>
<dbReference type="PANTHER" id="PTHR30404:SF0">
    <property type="entry name" value="N-ACETYLMURAMOYL-L-ALANINE AMIDASE AMIC"/>
    <property type="match status" value="1"/>
</dbReference>
<evidence type="ECO:0000256" key="1">
    <source>
        <dbReference type="ARBA" id="ARBA00022801"/>
    </source>
</evidence>
<dbReference type="CDD" id="cd02696">
    <property type="entry name" value="MurNAc-LAA"/>
    <property type="match status" value="1"/>
</dbReference>
<dbReference type="GO" id="GO:0008745">
    <property type="term" value="F:N-acetylmuramoyl-L-alanine amidase activity"/>
    <property type="evidence" value="ECO:0007669"/>
    <property type="project" value="InterPro"/>
</dbReference>
<keyword evidence="1 3" id="KW-0378">Hydrolase</keyword>
<dbReference type="GO" id="GO:0009253">
    <property type="term" value="P:peptidoglycan catabolic process"/>
    <property type="evidence" value="ECO:0007669"/>
    <property type="project" value="InterPro"/>
</dbReference>
<evidence type="ECO:0000313" key="4">
    <source>
        <dbReference type="Proteomes" id="UP000218418"/>
    </source>
</evidence>
<dbReference type="OrthoDB" id="9763643at2"/>
<accession>A0A1Z4LWZ8</accession>
<dbReference type="InterPro" id="IPR002508">
    <property type="entry name" value="MurNAc-LAA_cat"/>
</dbReference>
<proteinExistence type="predicted"/>
<dbReference type="PANTHER" id="PTHR30404">
    <property type="entry name" value="N-ACETYLMURAMOYL-L-ALANINE AMIDASE"/>
    <property type="match status" value="1"/>
</dbReference>
<dbReference type="InterPro" id="IPR050695">
    <property type="entry name" value="N-acetylmuramoyl_amidase_3"/>
</dbReference>
<dbReference type="GO" id="GO:0004040">
    <property type="term" value="F:amidase activity"/>
    <property type="evidence" value="ECO:0007669"/>
    <property type="project" value="InterPro"/>
</dbReference>
<sequence length="458" mass="50164">MGRIFISAGHGGKEAGGIDPGSIAGGTTEAKEMIFLRDLILTELRARGFEVLSVPDSLSARASIQWINSRARRNDVAVEIHADSAASPAVNGASVYYIANNEVRKGNAEMLLMGLLRRVPQLNSRGVKPDTSTGMGRLMFTREVAIASLLMQVIFLTSPDDRALLQSRRREFAVGIADGITAWARAIDPGSVPAPAETPTPAPQPTYPSVNIKINGQNYPEQGIVVNGNAYIPIDLVDRLRIDLSKAENVRRISYRRVVYVKAIELREFNVSIGWDAATRTVVLRSNLVICPGQITQIMSRGTTSEVQLQIFLRDNNQDALVKFPDIPKLYREEAAIEGVNHDIAFCQMCLETGFLRFGDDIEPQQNNFAGLATIGGGNEVATFPSARVGVRAHIQHLKAYASLEPLAQENVDPRFRFVTRGIAPLVTDLSGRWEADLQYGEKIVALVKRLYESAGLL</sequence>
<dbReference type="AlphaFoldDB" id="A0A1Z4LWZ8"/>
<keyword evidence="4" id="KW-1185">Reference proteome</keyword>
<dbReference type="Gene3D" id="3.40.630.40">
    <property type="entry name" value="Zn-dependent exopeptidases"/>
    <property type="match status" value="1"/>
</dbReference>
<dbReference type="SMART" id="SM00646">
    <property type="entry name" value="Ami_3"/>
    <property type="match status" value="1"/>
</dbReference>
<reference evidence="3 4" key="1">
    <citation type="submission" date="2017-06" db="EMBL/GenBank/DDBJ databases">
        <title>Genome sequencing of cyanobaciteial culture collection at National Institute for Environmental Studies (NIES).</title>
        <authorList>
            <person name="Hirose Y."/>
            <person name="Shimura Y."/>
            <person name="Fujisawa T."/>
            <person name="Nakamura Y."/>
            <person name="Kawachi M."/>
        </authorList>
    </citation>
    <scope>NUCLEOTIDE SEQUENCE [LARGE SCALE GENOMIC DNA]</scope>
    <source>
        <strain evidence="3 4">NIES-267</strain>
    </source>
</reference>
<name>A0A1Z4LWZ8_9CYAN</name>
<dbReference type="EMBL" id="AP018227">
    <property type="protein sequence ID" value="BAY85785.1"/>
    <property type="molecule type" value="Genomic_DNA"/>
</dbReference>
<dbReference type="InterPro" id="IPR002901">
    <property type="entry name" value="MGlyc_endo_b_GlcNAc-like_dom"/>
</dbReference>